<reference evidence="9" key="1">
    <citation type="submission" date="2021-06" db="EMBL/GenBank/DDBJ databases">
        <authorList>
            <person name="Kallberg Y."/>
            <person name="Tangrot J."/>
            <person name="Rosling A."/>
        </authorList>
    </citation>
    <scope>NUCLEOTIDE SEQUENCE</scope>
    <source>
        <strain evidence="9">87-6 pot B 2015</strain>
    </source>
</reference>
<evidence type="ECO:0000256" key="6">
    <source>
        <dbReference type="PROSITE-ProRule" id="PRU00176"/>
    </source>
</evidence>
<comment type="subcellular location">
    <subcellularLocation>
        <location evidence="1">Nucleus</location>
    </subcellularLocation>
</comment>
<feature type="compositionally biased region" description="Low complexity" evidence="7">
    <location>
        <begin position="53"/>
        <end position="77"/>
    </location>
</feature>
<feature type="region of interest" description="Disordered" evidence="7">
    <location>
        <begin position="1"/>
        <end position="98"/>
    </location>
</feature>
<accession>A0A9N8VA08</accession>
<dbReference type="InterPro" id="IPR003954">
    <property type="entry name" value="RRM_euk-type"/>
</dbReference>
<evidence type="ECO:0000313" key="9">
    <source>
        <dbReference type="EMBL" id="CAG8448460.1"/>
    </source>
</evidence>
<keyword evidence="3 6" id="KW-0694">RNA-binding</keyword>
<feature type="domain" description="RRM" evidence="8">
    <location>
        <begin position="272"/>
        <end position="374"/>
    </location>
</feature>
<dbReference type="GO" id="GO:0006376">
    <property type="term" value="P:mRNA splice site recognition"/>
    <property type="evidence" value="ECO:0007669"/>
    <property type="project" value="TreeGrafter"/>
</dbReference>
<dbReference type="Proteomes" id="UP000789375">
    <property type="component" value="Unassembled WGS sequence"/>
</dbReference>
<dbReference type="GO" id="GO:0000381">
    <property type="term" value="P:regulation of alternative mRNA splicing, via spliceosome"/>
    <property type="evidence" value="ECO:0007669"/>
    <property type="project" value="TreeGrafter"/>
</dbReference>
<evidence type="ECO:0000256" key="2">
    <source>
        <dbReference type="ARBA" id="ARBA00022664"/>
    </source>
</evidence>
<evidence type="ECO:0000256" key="5">
    <source>
        <dbReference type="ARBA" id="ARBA00023242"/>
    </source>
</evidence>
<dbReference type="GO" id="GO:0071011">
    <property type="term" value="C:precatalytic spliceosome"/>
    <property type="evidence" value="ECO:0007669"/>
    <property type="project" value="TreeGrafter"/>
</dbReference>
<feature type="compositionally biased region" description="Low complexity" evidence="7">
    <location>
        <begin position="87"/>
        <end position="98"/>
    </location>
</feature>
<feature type="compositionally biased region" description="Basic and acidic residues" evidence="7">
    <location>
        <begin position="21"/>
        <end position="52"/>
    </location>
</feature>
<dbReference type="GO" id="GO:0071013">
    <property type="term" value="C:catalytic step 2 spliceosome"/>
    <property type="evidence" value="ECO:0007669"/>
    <property type="project" value="TreeGrafter"/>
</dbReference>
<feature type="compositionally biased region" description="Acidic residues" evidence="7">
    <location>
        <begin position="1"/>
        <end position="10"/>
    </location>
</feature>
<evidence type="ECO:0000256" key="3">
    <source>
        <dbReference type="ARBA" id="ARBA00022884"/>
    </source>
</evidence>
<feature type="domain" description="RRM" evidence="8">
    <location>
        <begin position="465"/>
        <end position="552"/>
    </location>
</feature>
<keyword evidence="2" id="KW-0507">mRNA processing</keyword>
<dbReference type="InterPro" id="IPR012677">
    <property type="entry name" value="Nucleotide-bd_a/b_plait_sf"/>
</dbReference>
<keyword evidence="4" id="KW-0508">mRNA splicing</keyword>
<dbReference type="PANTHER" id="PTHR47330">
    <property type="entry name" value="POLY(U)-BINDING-SPLICING FACTOR PUF60-B-RELATED"/>
    <property type="match status" value="1"/>
</dbReference>
<dbReference type="SMART" id="SM00361">
    <property type="entry name" value="RRM_1"/>
    <property type="match status" value="2"/>
</dbReference>
<evidence type="ECO:0000256" key="1">
    <source>
        <dbReference type="ARBA" id="ARBA00004123"/>
    </source>
</evidence>
<dbReference type="GO" id="GO:0003723">
    <property type="term" value="F:RNA binding"/>
    <property type="evidence" value="ECO:0007669"/>
    <property type="project" value="UniProtKB-UniRule"/>
</dbReference>
<dbReference type="PROSITE" id="PS50102">
    <property type="entry name" value="RRM"/>
    <property type="match status" value="3"/>
</dbReference>
<dbReference type="InterPro" id="IPR035979">
    <property type="entry name" value="RBD_domain_sf"/>
</dbReference>
<feature type="domain" description="RRM" evidence="8">
    <location>
        <begin position="176"/>
        <end position="254"/>
    </location>
</feature>
<dbReference type="EMBL" id="CAJVPP010000153">
    <property type="protein sequence ID" value="CAG8448460.1"/>
    <property type="molecule type" value="Genomic_DNA"/>
</dbReference>
<dbReference type="InterPro" id="IPR051974">
    <property type="entry name" value="PUF60_regulator"/>
</dbReference>
<dbReference type="FunFam" id="3.30.70.330:FF:000382">
    <property type="entry name" value="G-patch domain-containing protein"/>
    <property type="match status" value="1"/>
</dbReference>
<evidence type="ECO:0000259" key="8">
    <source>
        <dbReference type="PROSITE" id="PS50102"/>
    </source>
</evidence>
<dbReference type="GO" id="GO:0000380">
    <property type="term" value="P:alternative mRNA splicing, via spliceosome"/>
    <property type="evidence" value="ECO:0007669"/>
    <property type="project" value="TreeGrafter"/>
</dbReference>
<dbReference type="SMART" id="SM00360">
    <property type="entry name" value="RRM"/>
    <property type="match status" value="3"/>
</dbReference>
<dbReference type="InterPro" id="IPR000504">
    <property type="entry name" value="RRM_dom"/>
</dbReference>
<organism evidence="9 10">
    <name type="scientific">Funneliformis mosseae</name>
    <name type="common">Endomycorrhizal fungus</name>
    <name type="synonym">Glomus mosseae</name>
    <dbReference type="NCBI Taxonomy" id="27381"/>
    <lineage>
        <taxon>Eukaryota</taxon>
        <taxon>Fungi</taxon>
        <taxon>Fungi incertae sedis</taxon>
        <taxon>Mucoromycota</taxon>
        <taxon>Glomeromycotina</taxon>
        <taxon>Glomeromycetes</taxon>
        <taxon>Glomerales</taxon>
        <taxon>Glomeraceae</taxon>
        <taxon>Funneliformis</taxon>
    </lineage>
</organism>
<keyword evidence="5" id="KW-0539">Nucleus</keyword>
<dbReference type="Gene3D" id="3.30.70.330">
    <property type="match status" value="3"/>
</dbReference>
<evidence type="ECO:0000256" key="7">
    <source>
        <dbReference type="SAM" id="MobiDB-lite"/>
    </source>
</evidence>
<proteinExistence type="predicted"/>
<dbReference type="Pfam" id="PF00076">
    <property type="entry name" value="RRM_1"/>
    <property type="match status" value="3"/>
</dbReference>
<dbReference type="AlphaFoldDB" id="A0A9N8VA08"/>
<sequence length="562" mass="60052">MSDLSVDTEMEIVPASEEVPIEAKKRIHEDEDETRSPDDAKRIKIEGSKRPDSPCSTTPVPTPKSTTPAPSPSGSATKNSTVPTNSAPPTTTLYTPPATATVFPKSSWLDKMPALHLNDAQKAALDKAKAFAKEMQSVLLNSAGSNHSPPPLPTLLLSSNPGLASGIDPRSLSVLSRIYVGSINFELTEQHLRVVFGQYGAIKSVSMSLDPLTGKHKGFCFIEFETPEGASLALDSMNGAELGGRQLKVGRPNNYTAATAADNIGLSPPPKTRIYVSNVNEYVSEEDLLSIFESFGKINHCALMPDLITRKHKGYGDEKPARSIIGNHRLDGRSGSATSVFIEFEDESSASTAVTSMNNFELGGLILHVGKAVIGGPLSEGMKAIDKLPPLPAGATPPPPIVTSPSVSAAAAAVKAQNAAAKIAADLAARGQTAVESVAQEENMSISASQRYAIMQKLARQESSPVVVIKNAVSPSEVDDTLEDEFKEECGNYGSVEKVVVHIDSEEIFESERGLVKIFVQFEDESAAEKAKDKLDGRWFGGRRINASLFDLKKFQTGDYSN</sequence>
<name>A0A9N8VA08_FUNMO</name>
<evidence type="ECO:0000256" key="4">
    <source>
        <dbReference type="ARBA" id="ARBA00023187"/>
    </source>
</evidence>
<comment type="caution">
    <text evidence="9">The sequence shown here is derived from an EMBL/GenBank/DDBJ whole genome shotgun (WGS) entry which is preliminary data.</text>
</comment>
<dbReference type="SUPFAM" id="SSF54928">
    <property type="entry name" value="RNA-binding domain, RBD"/>
    <property type="match status" value="2"/>
</dbReference>
<evidence type="ECO:0000313" key="10">
    <source>
        <dbReference type="Proteomes" id="UP000789375"/>
    </source>
</evidence>
<protein>
    <submittedName>
        <fullName evidence="9">4699_t:CDS:1</fullName>
    </submittedName>
</protein>
<keyword evidence="10" id="KW-1185">Reference proteome</keyword>
<gene>
    <name evidence="9" type="ORF">FMOSSE_LOCUS1344</name>
</gene>
<dbReference type="PANTHER" id="PTHR47330:SF1">
    <property type="entry name" value="POLY(U)-BINDING-SPLICING FACTOR PUF60"/>
    <property type="match status" value="1"/>
</dbReference>